<evidence type="ECO:0000313" key="7">
    <source>
        <dbReference type="EMBL" id="RCX02041.1"/>
    </source>
</evidence>
<evidence type="ECO:0000313" key="8">
    <source>
        <dbReference type="Proteomes" id="UP000253517"/>
    </source>
</evidence>
<organism evidence="7 8">
    <name type="scientific">Schleiferia thermophila</name>
    <dbReference type="NCBI Taxonomy" id="884107"/>
    <lineage>
        <taxon>Bacteria</taxon>
        <taxon>Pseudomonadati</taxon>
        <taxon>Bacteroidota</taxon>
        <taxon>Flavobacteriia</taxon>
        <taxon>Flavobacteriales</taxon>
        <taxon>Schleiferiaceae</taxon>
        <taxon>Schleiferia</taxon>
    </lineage>
</organism>
<dbReference type="Proteomes" id="UP000253517">
    <property type="component" value="Unassembled WGS sequence"/>
</dbReference>
<dbReference type="InterPro" id="IPR013324">
    <property type="entry name" value="RNA_pol_sigma_r3/r4-like"/>
</dbReference>
<keyword evidence="2" id="KW-0805">Transcription regulation</keyword>
<sequence>MGKRDKLDSLSIPLTHDIGQSSTAESVLDWIAGLSRGNSKSEEELYKYSYKKFYSVVLRYIPNHDDALEVFNTAMIKVFRHINTLEDYEKVESWIRKVIVNTALDSLRANKKNKEFFQPMDDAIRKIADHNTAPEVEYDYKYLINLVHQLPERRRMVFMLFAIEGFSHKEIAEALGITEGNSKLLLHEARKMLQQKLKKSK</sequence>
<keyword evidence="4" id="KW-0804">Transcription</keyword>
<comment type="similarity">
    <text evidence="1">Belongs to the sigma-70 factor family. ECF subfamily.</text>
</comment>
<dbReference type="SUPFAM" id="SSF88946">
    <property type="entry name" value="Sigma2 domain of RNA polymerase sigma factors"/>
    <property type="match status" value="1"/>
</dbReference>
<dbReference type="GO" id="GO:0016987">
    <property type="term" value="F:sigma factor activity"/>
    <property type="evidence" value="ECO:0007669"/>
    <property type="project" value="UniProtKB-KW"/>
</dbReference>
<evidence type="ECO:0000256" key="1">
    <source>
        <dbReference type="ARBA" id="ARBA00010641"/>
    </source>
</evidence>
<dbReference type="GO" id="GO:0003677">
    <property type="term" value="F:DNA binding"/>
    <property type="evidence" value="ECO:0007669"/>
    <property type="project" value="InterPro"/>
</dbReference>
<dbReference type="PANTHER" id="PTHR43133">
    <property type="entry name" value="RNA POLYMERASE ECF-TYPE SIGMA FACTO"/>
    <property type="match status" value="1"/>
</dbReference>
<dbReference type="InterPro" id="IPR039425">
    <property type="entry name" value="RNA_pol_sigma-70-like"/>
</dbReference>
<feature type="domain" description="RNA polymerase sigma factor 70 region 4 type 2" evidence="6">
    <location>
        <begin position="142"/>
        <end position="193"/>
    </location>
</feature>
<dbReference type="Pfam" id="PF08281">
    <property type="entry name" value="Sigma70_r4_2"/>
    <property type="match status" value="1"/>
</dbReference>
<evidence type="ECO:0000259" key="5">
    <source>
        <dbReference type="Pfam" id="PF04542"/>
    </source>
</evidence>
<dbReference type="CDD" id="cd06171">
    <property type="entry name" value="Sigma70_r4"/>
    <property type="match status" value="1"/>
</dbReference>
<dbReference type="InterPro" id="IPR013249">
    <property type="entry name" value="RNA_pol_sigma70_r4_t2"/>
</dbReference>
<evidence type="ECO:0000256" key="2">
    <source>
        <dbReference type="ARBA" id="ARBA00023015"/>
    </source>
</evidence>
<evidence type="ECO:0000259" key="6">
    <source>
        <dbReference type="Pfam" id="PF08281"/>
    </source>
</evidence>
<dbReference type="AlphaFoldDB" id="A0A368ZYJ9"/>
<comment type="caution">
    <text evidence="7">The sequence shown here is derived from an EMBL/GenBank/DDBJ whole genome shotgun (WGS) entry which is preliminary data.</text>
</comment>
<protein>
    <submittedName>
        <fullName evidence="7">RNA polymerase RpoE-like sigma-24 subunit</fullName>
    </submittedName>
</protein>
<dbReference type="InterPro" id="IPR013325">
    <property type="entry name" value="RNA_pol_sigma_r2"/>
</dbReference>
<dbReference type="EMBL" id="QPJS01000005">
    <property type="protein sequence ID" value="RCX02041.1"/>
    <property type="molecule type" value="Genomic_DNA"/>
</dbReference>
<keyword evidence="8" id="KW-1185">Reference proteome</keyword>
<reference evidence="7 8" key="1">
    <citation type="submission" date="2018-07" db="EMBL/GenBank/DDBJ databases">
        <title>Genomic Encyclopedia of Type Strains, Phase IV (KMG-IV): sequencing the most valuable type-strain genomes for metagenomic binning, comparative biology and taxonomic classification.</title>
        <authorList>
            <person name="Goeker M."/>
        </authorList>
    </citation>
    <scope>NUCLEOTIDE SEQUENCE [LARGE SCALE GENOMIC DNA]</scope>
    <source>
        <strain evidence="7 8">DSM 21410</strain>
    </source>
</reference>
<keyword evidence="3" id="KW-0731">Sigma factor</keyword>
<evidence type="ECO:0000256" key="3">
    <source>
        <dbReference type="ARBA" id="ARBA00023082"/>
    </source>
</evidence>
<dbReference type="PANTHER" id="PTHR43133:SF46">
    <property type="entry name" value="RNA POLYMERASE SIGMA-70 FACTOR ECF SUBFAMILY"/>
    <property type="match status" value="1"/>
</dbReference>
<proteinExistence type="inferred from homology"/>
<dbReference type="NCBIfam" id="TIGR02937">
    <property type="entry name" value="sigma70-ECF"/>
    <property type="match status" value="1"/>
</dbReference>
<feature type="domain" description="RNA polymerase sigma-70 region 2" evidence="5">
    <location>
        <begin position="45"/>
        <end position="112"/>
    </location>
</feature>
<accession>A0A368ZYJ9</accession>
<dbReference type="InterPro" id="IPR014284">
    <property type="entry name" value="RNA_pol_sigma-70_dom"/>
</dbReference>
<dbReference type="InterPro" id="IPR036388">
    <property type="entry name" value="WH-like_DNA-bd_sf"/>
</dbReference>
<evidence type="ECO:0000256" key="4">
    <source>
        <dbReference type="ARBA" id="ARBA00023163"/>
    </source>
</evidence>
<dbReference type="Pfam" id="PF04542">
    <property type="entry name" value="Sigma70_r2"/>
    <property type="match status" value="1"/>
</dbReference>
<name>A0A368ZYJ9_9FLAO</name>
<dbReference type="SUPFAM" id="SSF88659">
    <property type="entry name" value="Sigma3 and sigma4 domains of RNA polymerase sigma factors"/>
    <property type="match status" value="1"/>
</dbReference>
<dbReference type="GO" id="GO:0006352">
    <property type="term" value="P:DNA-templated transcription initiation"/>
    <property type="evidence" value="ECO:0007669"/>
    <property type="project" value="InterPro"/>
</dbReference>
<dbReference type="Gene3D" id="1.10.10.10">
    <property type="entry name" value="Winged helix-like DNA-binding domain superfamily/Winged helix DNA-binding domain"/>
    <property type="match status" value="1"/>
</dbReference>
<gene>
    <name evidence="7" type="ORF">DES35_10512</name>
</gene>
<dbReference type="InterPro" id="IPR007627">
    <property type="entry name" value="RNA_pol_sigma70_r2"/>
</dbReference>
<dbReference type="Gene3D" id="1.10.1740.10">
    <property type="match status" value="1"/>
</dbReference>